<dbReference type="Pfam" id="PF00534">
    <property type="entry name" value="Glycos_transf_1"/>
    <property type="match status" value="1"/>
</dbReference>
<accession>A0AAW4N4U1</accession>
<dbReference type="EMBL" id="JAHOEI010000094">
    <property type="protein sequence ID" value="MBV3389060.1"/>
    <property type="molecule type" value="Genomic_DNA"/>
</dbReference>
<dbReference type="PANTHER" id="PTHR45947:SF3">
    <property type="entry name" value="SULFOQUINOVOSYL TRANSFERASE SQD2"/>
    <property type="match status" value="1"/>
</dbReference>
<proteinExistence type="predicted"/>
<dbReference type="AlphaFoldDB" id="A0AAW4N4U1"/>
<name>A0AAW4N4U1_9BACT</name>
<evidence type="ECO:0000259" key="1">
    <source>
        <dbReference type="Pfam" id="PF00534"/>
    </source>
</evidence>
<sequence length="394" mass="44590">MIGLFNECFPPVMDGVSLTVSNLARCFYQQGREVAVVTPEMPGLDESQLPYSVFQYRSFPVPGRHPYRYGFPSLDFKFQKQVAAQNFEILHAHCPFSSGDFALKTARRMGIPLVATFHSKYRDDFERVIPNKALVDYLVGKVVKFYESVDEVWVPQASVGETLREYGYKGTFEVVDNGTEFADAPYTEEMKWAAKKELFVAVDEPLLLFVGQHIWEKNVKLIIEALAKVKDLPYHALFVGDGYARADMQAMAAKLGLSGNSDYRKDKITFFGSVRSRELMQMIYMASDLFLFPSIYDNAPLVVREAASLHTPSIVARGSNTAEIIQDGINGFLSDNDVTAFANRLRYILERPTIISWAAKGAAETLVRSWEDIAVEVLDRYQHLIDRQQNRLAI</sequence>
<reference evidence="3" key="1">
    <citation type="submission" date="2021-06" db="EMBL/GenBank/DDBJ databases">
        <title>Collection of gut derived symbiotic bacterial strains cultured from healthy donors.</title>
        <authorList>
            <person name="Lin H."/>
            <person name="Littmann E."/>
            <person name="Pamer E.G."/>
        </authorList>
    </citation>
    <scope>NUCLEOTIDE SEQUENCE</scope>
    <source>
        <strain evidence="3">MSK.21.74</strain>
    </source>
</reference>
<evidence type="ECO:0000313" key="3">
    <source>
        <dbReference type="EMBL" id="MBV3389060.1"/>
    </source>
</evidence>
<dbReference type="InterPro" id="IPR001296">
    <property type="entry name" value="Glyco_trans_1"/>
</dbReference>
<dbReference type="RefSeq" id="WP_217745146.1">
    <property type="nucleotide sequence ID" value="NZ_JAHOEI010000094.1"/>
</dbReference>
<dbReference type="GO" id="GO:0016757">
    <property type="term" value="F:glycosyltransferase activity"/>
    <property type="evidence" value="ECO:0007669"/>
    <property type="project" value="UniProtKB-KW"/>
</dbReference>
<comment type="caution">
    <text evidence="3">The sequence shown here is derived from an EMBL/GenBank/DDBJ whole genome shotgun (WGS) entry which is preliminary data.</text>
</comment>
<keyword evidence="3" id="KW-0328">Glycosyltransferase</keyword>
<dbReference type="InterPro" id="IPR028098">
    <property type="entry name" value="Glyco_trans_4-like_N"/>
</dbReference>
<feature type="domain" description="Glycosyltransferase subfamily 4-like N-terminal" evidence="2">
    <location>
        <begin position="14"/>
        <end position="179"/>
    </location>
</feature>
<dbReference type="Pfam" id="PF13439">
    <property type="entry name" value="Glyco_transf_4"/>
    <property type="match status" value="1"/>
</dbReference>
<feature type="domain" description="Glycosyl transferase family 1" evidence="1">
    <location>
        <begin position="192"/>
        <end position="352"/>
    </location>
</feature>
<organism evidence="3 4">
    <name type="scientific">Segatella copri</name>
    <dbReference type="NCBI Taxonomy" id="165179"/>
    <lineage>
        <taxon>Bacteria</taxon>
        <taxon>Pseudomonadati</taxon>
        <taxon>Bacteroidota</taxon>
        <taxon>Bacteroidia</taxon>
        <taxon>Bacteroidales</taxon>
        <taxon>Prevotellaceae</taxon>
        <taxon>Segatella</taxon>
    </lineage>
</organism>
<dbReference type="Proteomes" id="UP001196765">
    <property type="component" value="Unassembled WGS sequence"/>
</dbReference>
<evidence type="ECO:0000313" key="4">
    <source>
        <dbReference type="Proteomes" id="UP001196765"/>
    </source>
</evidence>
<keyword evidence="3" id="KW-0808">Transferase</keyword>
<dbReference type="PANTHER" id="PTHR45947">
    <property type="entry name" value="SULFOQUINOVOSYL TRANSFERASE SQD2"/>
    <property type="match status" value="1"/>
</dbReference>
<protein>
    <submittedName>
        <fullName evidence="3">Glycosyltransferase</fullName>
        <ecNumber evidence="3">2.4.-.-</ecNumber>
    </submittedName>
</protein>
<gene>
    <name evidence="3" type="ORF">KSW82_15135</name>
</gene>
<dbReference type="EC" id="2.4.-.-" evidence="3"/>
<evidence type="ECO:0000259" key="2">
    <source>
        <dbReference type="Pfam" id="PF13439"/>
    </source>
</evidence>
<dbReference type="InterPro" id="IPR050194">
    <property type="entry name" value="Glycosyltransferase_grp1"/>
</dbReference>